<evidence type="ECO:0000313" key="12">
    <source>
        <dbReference type="EMBL" id="KHJ34092.1"/>
    </source>
</evidence>
<feature type="compositionally biased region" description="Polar residues" evidence="10">
    <location>
        <begin position="85"/>
        <end position="94"/>
    </location>
</feature>
<dbReference type="Proteomes" id="UP000030854">
    <property type="component" value="Unassembled WGS sequence"/>
</dbReference>
<evidence type="ECO:0000256" key="11">
    <source>
        <dbReference type="SAM" id="Phobius"/>
    </source>
</evidence>
<dbReference type="GO" id="GO:0005886">
    <property type="term" value="C:plasma membrane"/>
    <property type="evidence" value="ECO:0007669"/>
    <property type="project" value="TreeGrafter"/>
</dbReference>
<dbReference type="FunFam" id="1.20.1080.10:FF:000014">
    <property type="entry name" value="Aquaporin 1"/>
    <property type="match status" value="1"/>
</dbReference>
<dbReference type="Pfam" id="PF00230">
    <property type="entry name" value="MIP"/>
    <property type="match status" value="1"/>
</dbReference>
<dbReference type="InterPro" id="IPR034294">
    <property type="entry name" value="Aquaporin_transptr"/>
</dbReference>
<keyword evidence="6 11" id="KW-1133">Transmembrane helix</keyword>
<feature type="compositionally biased region" description="Polar residues" evidence="10">
    <location>
        <begin position="146"/>
        <end position="159"/>
    </location>
</feature>
<evidence type="ECO:0000256" key="9">
    <source>
        <dbReference type="RuleBase" id="RU000477"/>
    </source>
</evidence>
<keyword evidence="4 9" id="KW-0812">Transmembrane</keyword>
<feature type="compositionally biased region" description="Basic and acidic residues" evidence="10">
    <location>
        <begin position="118"/>
        <end position="131"/>
    </location>
</feature>
<evidence type="ECO:0000313" key="13">
    <source>
        <dbReference type="Proteomes" id="UP000030854"/>
    </source>
</evidence>
<dbReference type="InterPro" id="IPR022357">
    <property type="entry name" value="MIP_CS"/>
</dbReference>
<dbReference type="PANTHER" id="PTHR19139:SF283">
    <property type="entry name" value="AQUAPORIN"/>
    <property type="match status" value="1"/>
</dbReference>
<dbReference type="AlphaFoldDB" id="A0A0B1P5W4"/>
<evidence type="ECO:0000256" key="2">
    <source>
        <dbReference type="ARBA" id="ARBA00006175"/>
    </source>
</evidence>
<evidence type="ECO:0000256" key="7">
    <source>
        <dbReference type="ARBA" id="ARBA00023136"/>
    </source>
</evidence>
<comment type="similarity">
    <text evidence="2 9">Belongs to the MIP/aquaporin (TC 1.A.8) family.</text>
</comment>
<accession>A0A0B1P5W4</accession>
<keyword evidence="3 9" id="KW-0813">Transport</keyword>
<dbReference type="OMA" id="SRPPRTY"/>
<evidence type="ECO:0000256" key="6">
    <source>
        <dbReference type="ARBA" id="ARBA00022989"/>
    </source>
</evidence>
<dbReference type="Gene3D" id="1.20.1080.10">
    <property type="entry name" value="Glycerol uptake facilitator protein"/>
    <property type="match status" value="1"/>
</dbReference>
<dbReference type="PRINTS" id="PR00783">
    <property type="entry name" value="MINTRINSICP"/>
</dbReference>
<gene>
    <name evidence="12" type="ORF">EV44_g6533</name>
</gene>
<dbReference type="STRING" id="52586.A0A0B1P5W4"/>
<dbReference type="PROSITE" id="PS00221">
    <property type="entry name" value="MIP"/>
    <property type="match status" value="1"/>
</dbReference>
<evidence type="ECO:0000256" key="1">
    <source>
        <dbReference type="ARBA" id="ARBA00004141"/>
    </source>
</evidence>
<keyword evidence="13" id="KW-1185">Reference proteome</keyword>
<sequence length="482" mass="53693">MANIQDQGEVESETAHSSRRSSLSVQEQLHPLNKSPVKPYPLDTSQVQDRQPVTPPPDAPIISPSRAIGLQNDPNHRQGLRRKQSGSPRRSFQSEFERPDLYQYSSRRRLRSEDDQDREYYGHPDGHERSRPPRTYRNMDVGWETNGGSPSRPSFSNNRADLERGEDFWPQNDNPYNSRHEGFDGNEKGGRQRRKYPGRPANGNENISQSWASFLNSNFKNHLVAALGEFVGTTMFLFFGFAGAQVTNLGTSGNGGNSKFDIAVYLYISFIFGFSLLVNVWIFYRISGAQFNPAVTLALVLVGAVPIVRAVMIFFAQIIGAITASALVMVLFPLPLSVRNSLGSGTSVLQGVFIEALLTAELVFTILMLAKEKHRATFLAPIGIGFALFIAHLVGINFTGSSLNPARSFGPCVVTGTFEDEHWIYWVGPVLGALIAVAFYKLLILLEYEMVNPGQDGDDKNDPTKNEARYQEIVSRRDKRLS</sequence>
<dbReference type="EMBL" id="JNVN01001062">
    <property type="protein sequence ID" value="KHJ34092.1"/>
    <property type="molecule type" value="Genomic_DNA"/>
</dbReference>
<evidence type="ECO:0000256" key="10">
    <source>
        <dbReference type="SAM" id="MobiDB-lite"/>
    </source>
</evidence>
<feature type="compositionally biased region" description="Basic and acidic residues" evidence="10">
    <location>
        <begin position="178"/>
        <end position="190"/>
    </location>
</feature>
<feature type="transmembrane region" description="Helical" evidence="11">
    <location>
        <begin position="223"/>
        <end position="242"/>
    </location>
</feature>
<feature type="transmembrane region" description="Helical" evidence="11">
    <location>
        <begin position="423"/>
        <end position="443"/>
    </location>
</feature>
<dbReference type="GO" id="GO:0015250">
    <property type="term" value="F:water channel activity"/>
    <property type="evidence" value="ECO:0007669"/>
    <property type="project" value="TreeGrafter"/>
</dbReference>
<dbReference type="HOGENOM" id="CLU_020019_14_1_1"/>
<proteinExistence type="inferred from homology"/>
<evidence type="ECO:0000256" key="4">
    <source>
        <dbReference type="ARBA" id="ARBA00022692"/>
    </source>
</evidence>
<comment type="caution">
    <text evidence="12">The sequence shown here is derived from an EMBL/GenBank/DDBJ whole genome shotgun (WGS) entry which is preliminary data.</text>
</comment>
<organism evidence="12 13">
    <name type="scientific">Uncinula necator</name>
    <name type="common">Grape powdery mildew</name>
    <dbReference type="NCBI Taxonomy" id="52586"/>
    <lineage>
        <taxon>Eukaryota</taxon>
        <taxon>Fungi</taxon>
        <taxon>Dikarya</taxon>
        <taxon>Ascomycota</taxon>
        <taxon>Pezizomycotina</taxon>
        <taxon>Leotiomycetes</taxon>
        <taxon>Erysiphales</taxon>
        <taxon>Erysiphaceae</taxon>
        <taxon>Erysiphe</taxon>
    </lineage>
</organism>
<name>A0A0B1P5W4_UNCNE</name>
<evidence type="ECO:0000256" key="8">
    <source>
        <dbReference type="ARBA" id="ARBA00034651"/>
    </source>
</evidence>
<dbReference type="SUPFAM" id="SSF81338">
    <property type="entry name" value="Aquaporin-like"/>
    <property type="match status" value="1"/>
</dbReference>
<feature type="transmembrane region" description="Helical" evidence="11">
    <location>
        <begin position="262"/>
        <end position="284"/>
    </location>
</feature>
<feature type="transmembrane region" description="Helical" evidence="11">
    <location>
        <begin position="348"/>
        <end position="370"/>
    </location>
</feature>
<keyword evidence="7 11" id="KW-0472">Membrane</keyword>
<keyword evidence="5" id="KW-0677">Repeat</keyword>
<feature type="region of interest" description="Disordered" evidence="10">
    <location>
        <begin position="455"/>
        <end position="482"/>
    </location>
</feature>
<dbReference type="CDD" id="cd00333">
    <property type="entry name" value="MIP"/>
    <property type="match status" value="1"/>
</dbReference>
<feature type="region of interest" description="Disordered" evidence="10">
    <location>
        <begin position="1"/>
        <end position="202"/>
    </location>
</feature>
<protein>
    <submittedName>
        <fullName evidence="12">Putative mip family channel protein</fullName>
    </submittedName>
</protein>
<comment type="catalytic activity">
    <reaction evidence="8">
        <text>H2O(in) = H2O(out)</text>
        <dbReference type="Rhea" id="RHEA:29667"/>
        <dbReference type="ChEBI" id="CHEBI:15377"/>
    </reaction>
</comment>
<feature type="transmembrane region" description="Helical" evidence="11">
    <location>
        <begin position="296"/>
        <end position="328"/>
    </location>
</feature>
<dbReference type="InterPro" id="IPR023271">
    <property type="entry name" value="Aquaporin-like"/>
</dbReference>
<feature type="transmembrane region" description="Helical" evidence="11">
    <location>
        <begin position="382"/>
        <end position="403"/>
    </location>
</feature>
<evidence type="ECO:0000256" key="5">
    <source>
        <dbReference type="ARBA" id="ARBA00022737"/>
    </source>
</evidence>
<dbReference type="PANTHER" id="PTHR19139">
    <property type="entry name" value="AQUAPORIN TRANSPORTER"/>
    <property type="match status" value="1"/>
</dbReference>
<reference evidence="12 13" key="1">
    <citation type="journal article" date="2014" name="BMC Genomics">
        <title>Adaptive genomic structural variation in the grape powdery mildew pathogen, Erysiphe necator.</title>
        <authorList>
            <person name="Jones L."/>
            <person name="Riaz S."/>
            <person name="Morales-Cruz A."/>
            <person name="Amrine K.C."/>
            <person name="McGuire B."/>
            <person name="Gubler W.D."/>
            <person name="Walker M.A."/>
            <person name="Cantu D."/>
        </authorList>
    </citation>
    <scope>NUCLEOTIDE SEQUENCE [LARGE SCALE GENOMIC DNA]</scope>
    <source>
        <strain evidence="13">c</strain>
    </source>
</reference>
<comment type="subcellular location">
    <subcellularLocation>
        <location evidence="1">Membrane</location>
        <topology evidence="1">Multi-pass membrane protein</topology>
    </subcellularLocation>
</comment>
<dbReference type="InterPro" id="IPR000425">
    <property type="entry name" value="MIP"/>
</dbReference>
<evidence type="ECO:0000256" key="3">
    <source>
        <dbReference type="ARBA" id="ARBA00022448"/>
    </source>
</evidence>
<feature type="compositionally biased region" description="Basic and acidic residues" evidence="10">
    <location>
        <begin position="457"/>
        <end position="482"/>
    </location>
</feature>